<gene>
    <name evidence="1" type="ORF">ACFQ3Q_05715</name>
</gene>
<keyword evidence="2" id="KW-1185">Reference proteome</keyword>
<name>A0ABW3NS45_9FLAO</name>
<proteinExistence type="predicted"/>
<reference evidence="2" key="1">
    <citation type="journal article" date="2019" name="Int. J. Syst. Evol. Microbiol.">
        <title>The Global Catalogue of Microorganisms (GCM) 10K type strain sequencing project: providing services to taxonomists for standard genome sequencing and annotation.</title>
        <authorList>
            <consortium name="The Broad Institute Genomics Platform"/>
            <consortium name="The Broad Institute Genome Sequencing Center for Infectious Disease"/>
            <person name="Wu L."/>
            <person name="Ma J."/>
        </authorList>
    </citation>
    <scope>NUCLEOTIDE SEQUENCE [LARGE SCALE GENOMIC DNA]</scope>
    <source>
        <strain evidence="2">CCUG 64793</strain>
    </source>
</reference>
<sequence>MEALLNRTAIITTVANFELYNRTSNLFPENIRTYVIDGRNGMHGLDSIFYMFKKLEDKGIDWLIMADEDVVFENSESVFSLIEFMKANNYSVCGVRDGGVIKHRNKNPYAINTFFSILNFKKISDFFNAKKISENQYIQINEFSDSLKHLQFEFDKVSLYEPYYCFYFWLRRKGEHFLFLNSRTFTKEDEKISNEVFHPDGTPLLIHTWFARSYGKNEKHTLRINRILDSIDTKSNFKNPVIFKDSLFYFKMKLLKSARKIKIKLS</sequence>
<evidence type="ECO:0000313" key="1">
    <source>
        <dbReference type="EMBL" id="MFD1095239.1"/>
    </source>
</evidence>
<evidence type="ECO:0008006" key="3">
    <source>
        <dbReference type="Google" id="ProtNLM"/>
    </source>
</evidence>
<accession>A0ABW3NS45</accession>
<dbReference type="RefSeq" id="WP_380743816.1">
    <property type="nucleotide sequence ID" value="NZ_JBHTLI010000001.1"/>
</dbReference>
<protein>
    <recommendedName>
        <fullName evidence="3">Nucleotide-diphospho-sugar transferase domain-containing protein</fullName>
    </recommendedName>
</protein>
<dbReference type="EMBL" id="JBHTLI010000001">
    <property type="protein sequence ID" value="MFD1095239.1"/>
    <property type="molecule type" value="Genomic_DNA"/>
</dbReference>
<dbReference type="Proteomes" id="UP001597131">
    <property type="component" value="Unassembled WGS sequence"/>
</dbReference>
<evidence type="ECO:0000313" key="2">
    <source>
        <dbReference type="Proteomes" id="UP001597131"/>
    </source>
</evidence>
<organism evidence="1 2">
    <name type="scientific">Salegentibacter chungangensis</name>
    <dbReference type="NCBI Taxonomy" id="1335724"/>
    <lineage>
        <taxon>Bacteria</taxon>
        <taxon>Pseudomonadati</taxon>
        <taxon>Bacteroidota</taxon>
        <taxon>Flavobacteriia</taxon>
        <taxon>Flavobacteriales</taxon>
        <taxon>Flavobacteriaceae</taxon>
        <taxon>Salegentibacter</taxon>
    </lineage>
</organism>
<comment type="caution">
    <text evidence="1">The sequence shown here is derived from an EMBL/GenBank/DDBJ whole genome shotgun (WGS) entry which is preliminary data.</text>
</comment>